<dbReference type="NCBIfam" id="TIGR03753">
    <property type="entry name" value="blh_monoox"/>
    <property type="match status" value="1"/>
</dbReference>
<dbReference type="Pfam" id="PF15461">
    <property type="entry name" value="BCD"/>
    <property type="match status" value="1"/>
</dbReference>
<protein>
    <recommendedName>
        <fullName evidence="4">Beta-carotene 15,15'-dioxygenase</fullName>
    </recommendedName>
</protein>
<dbReference type="Proteomes" id="UP000632454">
    <property type="component" value="Unassembled WGS sequence"/>
</dbReference>
<organism evidence="2 3">
    <name type="scientific">Williamsia phyllosphaerae</name>
    <dbReference type="NCBI Taxonomy" id="885042"/>
    <lineage>
        <taxon>Bacteria</taxon>
        <taxon>Bacillati</taxon>
        <taxon>Actinomycetota</taxon>
        <taxon>Actinomycetes</taxon>
        <taxon>Mycobacteriales</taxon>
        <taxon>Nocardiaceae</taxon>
        <taxon>Williamsia</taxon>
    </lineage>
</organism>
<reference evidence="3" key="1">
    <citation type="journal article" date="2019" name="Int. J. Syst. Evol. Microbiol.">
        <title>The Global Catalogue of Microorganisms (GCM) 10K type strain sequencing project: providing services to taxonomists for standard genome sequencing and annotation.</title>
        <authorList>
            <consortium name="The Broad Institute Genomics Platform"/>
            <consortium name="The Broad Institute Genome Sequencing Center for Infectious Disease"/>
            <person name="Wu L."/>
            <person name="Ma J."/>
        </authorList>
    </citation>
    <scope>NUCLEOTIDE SEQUENCE [LARGE SCALE GENOMIC DNA]</scope>
    <source>
        <strain evidence="3">CCM 7855</strain>
    </source>
</reference>
<comment type="caution">
    <text evidence="2">The sequence shown here is derived from an EMBL/GenBank/DDBJ whole genome shotgun (WGS) entry which is preliminary data.</text>
</comment>
<accession>A0ABQ1UAW6</accession>
<proteinExistence type="predicted"/>
<feature type="transmembrane region" description="Helical" evidence="1">
    <location>
        <begin position="69"/>
        <end position="88"/>
    </location>
</feature>
<keyword evidence="1" id="KW-0812">Transmembrane</keyword>
<gene>
    <name evidence="2" type="ORF">GCM10007298_07800</name>
</gene>
<evidence type="ECO:0008006" key="4">
    <source>
        <dbReference type="Google" id="ProtNLM"/>
    </source>
</evidence>
<feature type="transmembrane region" description="Helical" evidence="1">
    <location>
        <begin position="259"/>
        <end position="280"/>
    </location>
</feature>
<feature type="transmembrane region" description="Helical" evidence="1">
    <location>
        <begin position="138"/>
        <end position="158"/>
    </location>
</feature>
<feature type="transmembrane region" description="Helical" evidence="1">
    <location>
        <begin position="42"/>
        <end position="63"/>
    </location>
</feature>
<evidence type="ECO:0000256" key="1">
    <source>
        <dbReference type="SAM" id="Phobius"/>
    </source>
</evidence>
<name>A0ABQ1UAW6_9NOCA</name>
<dbReference type="EMBL" id="BMCS01000001">
    <property type="protein sequence ID" value="GGF14210.1"/>
    <property type="molecule type" value="Genomic_DNA"/>
</dbReference>
<feature type="transmembrane region" description="Helical" evidence="1">
    <location>
        <begin position="12"/>
        <end position="30"/>
    </location>
</feature>
<evidence type="ECO:0000313" key="2">
    <source>
        <dbReference type="EMBL" id="GGF14210.1"/>
    </source>
</evidence>
<keyword evidence="1" id="KW-0472">Membrane</keyword>
<dbReference type="InterPro" id="IPR022270">
    <property type="entry name" value="Blh_diox"/>
</dbReference>
<keyword evidence="3" id="KW-1185">Reference proteome</keyword>
<evidence type="ECO:0000313" key="3">
    <source>
        <dbReference type="Proteomes" id="UP000632454"/>
    </source>
</evidence>
<feature type="transmembrane region" description="Helical" evidence="1">
    <location>
        <begin position="170"/>
        <end position="197"/>
    </location>
</feature>
<feature type="transmembrane region" description="Helical" evidence="1">
    <location>
        <begin position="100"/>
        <end position="118"/>
    </location>
</feature>
<sequence>MAIVAEHLLADATAVNVALIALGLALGVPHGSLDHLLAANVLAVRAVTATVGYAALAAAAWAVLHWGGAVPLALMIVASIVHFGLGEVETMDIPFGTSMFARTAMLFTGAGALILPLARGGPGWDETLRTLSPTLADLFGSGTTRFVLIAIWAVSALVSAHRLVVERRWLVLVDVAAIGVVGSVVAPLVAFALWFGLWHGPRHIARLVEHELADGRRSSTTRQAWTATIRRAAPATLGAYATLAAVVGVVVGYGSSTGAVATAIVVLLALTTPHMIVVAAMDSAAHRRRIDTTINRPPRDSRVSVAG</sequence>
<keyword evidence="1" id="KW-1133">Transmembrane helix</keyword>